<name>A0A4V0ZAH2_9BACT</name>
<dbReference type="SUPFAM" id="SSF82607">
    <property type="entry name" value="YbaB-like"/>
    <property type="match status" value="1"/>
</dbReference>
<dbReference type="EMBL" id="CP034841">
    <property type="protein sequence ID" value="QBF34692.1"/>
    <property type="molecule type" value="Genomic_DNA"/>
</dbReference>
<protein>
    <submittedName>
        <fullName evidence="1">YbaB/EbfC family DNA-binding protein</fullName>
    </submittedName>
</protein>
<keyword evidence="2" id="KW-1185">Reference proteome</keyword>
<dbReference type="Gene3D" id="3.30.1310.10">
    <property type="entry name" value="Nucleoid-associated protein YbaB-like domain"/>
    <property type="match status" value="1"/>
</dbReference>
<dbReference type="PIRSF" id="PIRSF004555">
    <property type="entry name" value="UCP004555"/>
    <property type="match status" value="1"/>
</dbReference>
<dbReference type="InterPro" id="IPR004401">
    <property type="entry name" value="YbaB/EbfC"/>
</dbReference>
<dbReference type="Proteomes" id="UP000289326">
    <property type="component" value="Chromosome"/>
</dbReference>
<evidence type="ECO:0000313" key="1">
    <source>
        <dbReference type="EMBL" id="QBF34692.1"/>
    </source>
</evidence>
<dbReference type="RefSeq" id="WP_130429469.1">
    <property type="nucleotide sequence ID" value="NZ_CP034841.1"/>
</dbReference>
<proteinExistence type="predicted"/>
<keyword evidence="1" id="KW-0238">DNA-binding</keyword>
<evidence type="ECO:0000313" key="2">
    <source>
        <dbReference type="Proteomes" id="UP000289326"/>
    </source>
</evidence>
<dbReference type="GO" id="GO:0003677">
    <property type="term" value="F:DNA binding"/>
    <property type="evidence" value="ECO:0007669"/>
    <property type="project" value="UniProtKB-KW"/>
</dbReference>
<dbReference type="OrthoDB" id="399030at2"/>
<reference evidence="1 2" key="1">
    <citation type="submission" date="2019-01" db="EMBL/GenBank/DDBJ databases">
        <title>Complete sequence and annotation of the Mycoplasma phocirhinis strain 852T genome.</title>
        <authorList>
            <person name="Frasca S.Jr."/>
            <person name="Kutish G.F."/>
            <person name="Castellanos Gell J."/>
            <person name="Michaels D.L."/>
            <person name="Brown D.R."/>
        </authorList>
    </citation>
    <scope>NUCLEOTIDE SEQUENCE [LARGE SCALE GENOMIC DNA]</scope>
    <source>
        <strain evidence="1 2">852</strain>
    </source>
</reference>
<dbReference type="AlphaFoldDB" id="A0A4V0ZAH2"/>
<dbReference type="InterPro" id="IPR036894">
    <property type="entry name" value="YbaB-like_sf"/>
</dbReference>
<gene>
    <name evidence="1" type="ORF">EG856_02025</name>
</gene>
<organism evidence="1 2">
    <name type="scientific">Mycoplasmopsis phocirhinis</name>
    <dbReference type="NCBI Taxonomy" id="142650"/>
    <lineage>
        <taxon>Bacteria</taxon>
        <taxon>Bacillati</taxon>
        <taxon>Mycoplasmatota</taxon>
        <taxon>Mycoplasmoidales</taxon>
        <taxon>Metamycoplasmataceae</taxon>
        <taxon>Mycoplasmopsis</taxon>
    </lineage>
</organism>
<dbReference type="Pfam" id="PF02575">
    <property type="entry name" value="YbaB_DNA_bd"/>
    <property type="match status" value="1"/>
</dbReference>
<sequence>MDQNMLRRIQKMQKEIQNKTEEFHQKEFSEEKYGLEVVATGEKRIVSIKIKDQDLIDPDDAQTLEDLMKLVINQLFSKIDEEQEKLMPQMPGGFGF</sequence>
<dbReference type="KEGG" id="mphi:EG856_02025"/>
<accession>A0A4V0ZAH2</accession>